<name>A0A7Y9GL10_9MICO</name>
<reference evidence="2 3" key="1">
    <citation type="submission" date="2020-07" db="EMBL/GenBank/DDBJ databases">
        <title>Sequencing the genomes of 1000 actinobacteria strains.</title>
        <authorList>
            <person name="Klenk H.-P."/>
        </authorList>
    </citation>
    <scope>NUCLEOTIDE SEQUENCE [LARGE SCALE GENOMIC DNA]</scope>
    <source>
        <strain evidence="2 3">DSM 24662</strain>
    </source>
</reference>
<evidence type="ECO:0000313" key="2">
    <source>
        <dbReference type="EMBL" id="NYE18424.1"/>
    </source>
</evidence>
<organism evidence="2 3">
    <name type="scientific">Microbacterium immunditiarum</name>
    <dbReference type="NCBI Taxonomy" id="337480"/>
    <lineage>
        <taxon>Bacteria</taxon>
        <taxon>Bacillati</taxon>
        <taxon>Actinomycetota</taxon>
        <taxon>Actinomycetes</taxon>
        <taxon>Micrococcales</taxon>
        <taxon>Microbacteriaceae</taxon>
        <taxon>Microbacterium</taxon>
    </lineage>
</organism>
<feature type="compositionally biased region" description="Low complexity" evidence="1">
    <location>
        <begin position="56"/>
        <end position="75"/>
    </location>
</feature>
<dbReference type="RefSeq" id="WP_179487075.1">
    <property type="nucleotide sequence ID" value="NZ_JACCBV010000001.1"/>
</dbReference>
<dbReference type="AlphaFoldDB" id="A0A7Y9GL10"/>
<proteinExistence type="predicted"/>
<keyword evidence="3" id="KW-1185">Reference proteome</keyword>
<dbReference type="Proteomes" id="UP000576969">
    <property type="component" value="Unassembled WGS sequence"/>
</dbReference>
<gene>
    <name evidence="2" type="ORF">BJ991_000452</name>
</gene>
<comment type="caution">
    <text evidence="2">The sequence shown here is derived from an EMBL/GenBank/DDBJ whole genome shotgun (WGS) entry which is preliminary data.</text>
</comment>
<evidence type="ECO:0000256" key="1">
    <source>
        <dbReference type="SAM" id="MobiDB-lite"/>
    </source>
</evidence>
<protein>
    <submittedName>
        <fullName evidence="2">Uncharacterized protein</fullName>
    </submittedName>
</protein>
<sequence length="135" mass="14858">MSVVLFAPVTFNLAETTRMIEVARALDPARDAVFTGYEDDFVSHHRRGLRLSPVSARVDARALSSRRSATTSNRVTPPPPNARPKYVSRPEFVEAVRRVLTDPAIRKAADEVREAYAHEDGAARTARLVEASVAS</sequence>
<evidence type="ECO:0000313" key="3">
    <source>
        <dbReference type="Proteomes" id="UP000576969"/>
    </source>
</evidence>
<dbReference type="EMBL" id="JACCBV010000001">
    <property type="protein sequence ID" value="NYE18424.1"/>
    <property type="molecule type" value="Genomic_DNA"/>
</dbReference>
<dbReference type="SUPFAM" id="SSF53756">
    <property type="entry name" value="UDP-Glycosyltransferase/glycogen phosphorylase"/>
    <property type="match status" value="1"/>
</dbReference>
<accession>A0A7Y9GL10</accession>
<feature type="region of interest" description="Disordered" evidence="1">
    <location>
        <begin position="56"/>
        <end position="88"/>
    </location>
</feature>